<sequence length="297" mass="33298">MHLLHAAAVSGVVISAYIAVCIFLLVAQNRLIFFPTQEITATPAKVELDYEDIWLPVADSTSQNTEERIHGWWLPAARQQQGRVLLYLHGNSENISGNIHHANRFHKLGFSVFLIDYRGYGSSEGSFPTEESVYQDAETAWNYLVEQRGIPPEQIVIYGHSLGGAVAIELADRQPRAAGLIVEGSFTSIRDMTTYRYPWFVIFPIDQLLTHHFDSISKVSQLKMPVLFIHGTADETVPYPMSQTLFAAAPEPKQLFTVPGAGHENLAKLSGETYLQTIRNFMELVENNLAQMPTRSH</sequence>
<dbReference type="SUPFAM" id="SSF53474">
    <property type="entry name" value="alpha/beta-Hydrolases"/>
    <property type="match status" value="1"/>
</dbReference>
<dbReference type="PANTHER" id="PTHR12277:SF81">
    <property type="entry name" value="PROTEIN ABHD13"/>
    <property type="match status" value="1"/>
</dbReference>
<proteinExistence type="predicted"/>
<dbReference type="InterPro" id="IPR009199">
    <property type="entry name" value="PhoPQ-act_pathogen-rel_PqaA"/>
</dbReference>
<dbReference type="EMBL" id="DSPX01000179">
    <property type="protein sequence ID" value="HGG02406.1"/>
    <property type="molecule type" value="Genomic_DNA"/>
</dbReference>
<comment type="caution">
    <text evidence="3">The sequence shown here is derived from an EMBL/GenBank/DDBJ whole genome shotgun (WGS) entry which is preliminary data.</text>
</comment>
<keyword evidence="1" id="KW-0472">Membrane</keyword>
<keyword evidence="1" id="KW-0812">Transmembrane</keyword>
<accession>A0A7C3ZVT8</accession>
<keyword evidence="1" id="KW-1133">Transmembrane helix</keyword>
<feature type="transmembrane region" description="Helical" evidence="1">
    <location>
        <begin position="6"/>
        <end position="27"/>
    </location>
</feature>
<dbReference type="Gene3D" id="3.40.50.1820">
    <property type="entry name" value="alpha/beta hydrolase"/>
    <property type="match status" value="1"/>
</dbReference>
<dbReference type="InterPro" id="IPR029058">
    <property type="entry name" value="AB_hydrolase_fold"/>
</dbReference>
<dbReference type="GO" id="GO:0016787">
    <property type="term" value="F:hydrolase activity"/>
    <property type="evidence" value="ECO:0007669"/>
    <property type="project" value="UniProtKB-KW"/>
</dbReference>
<dbReference type="InterPro" id="IPR022742">
    <property type="entry name" value="Hydrolase_4"/>
</dbReference>
<feature type="domain" description="Serine aminopeptidase S33" evidence="2">
    <location>
        <begin position="83"/>
        <end position="200"/>
    </location>
</feature>
<reference evidence="3" key="1">
    <citation type="journal article" date="2020" name="mSystems">
        <title>Genome- and Community-Level Interaction Insights into Carbon Utilization and Element Cycling Functions of Hydrothermarchaeota in Hydrothermal Sediment.</title>
        <authorList>
            <person name="Zhou Z."/>
            <person name="Liu Y."/>
            <person name="Xu W."/>
            <person name="Pan J."/>
            <person name="Luo Z.H."/>
            <person name="Li M."/>
        </authorList>
    </citation>
    <scope>NUCLEOTIDE SEQUENCE [LARGE SCALE GENOMIC DNA]</scope>
    <source>
        <strain evidence="3">SpSt-374</strain>
    </source>
</reference>
<keyword evidence="3" id="KW-0378">Hydrolase</keyword>
<protein>
    <submittedName>
        <fullName evidence="3">Alpha/beta fold hydrolase</fullName>
    </submittedName>
</protein>
<organism evidence="3">
    <name type="scientific">Planktothricoides sp. SpSt-374</name>
    <dbReference type="NCBI Taxonomy" id="2282167"/>
    <lineage>
        <taxon>Bacteria</taxon>
        <taxon>Bacillati</taxon>
        <taxon>Cyanobacteriota</taxon>
        <taxon>Cyanophyceae</taxon>
        <taxon>Oscillatoriophycideae</taxon>
        <taxon>Oscillatoriales</taxon>
        <taxon>Oscillatoriaceae</taxon>
        <taxon>Planktothricoides</taxon>
    </lineage>
</organism>
<name>A0A7C3ZVT8_9CYAN</name>
<evidence type="ECO:0000259" key="2">
    <source>
        <dbReference type="Pfam" id="PF12146"/>
    </source>
</evidence>
<dbReference type="PANTHER" id="PTHR12277">
    <property type="entry name" value="ALPHA/BETA HYDROLASE DOMAIN-CONTAINING PROTEIN"/>
    <property type="match status" value="1"/>
</dbReference>
<gene>
    <name evidence="3" type="ORF">ENR15_17615</name>
</gene>
<dbReference type="Pfam" id="PF10142">
    <property type="entry name" value="PhoPQ_related"/>
    <property type="match status" value="1"/>
</dbReference>
<dbReference type="AlphaFoldDB" id="A0A7C3ZVT8"/>
<dbReference type="Pfam" id="PF12146">
    <property type="entry name" value="Hydrolase_4"/>
    <property type="match status" value="1"/>
</dbReference>
<evidence type="ECO:0000256" key="1">
    <source>
        <dbReference type="SAM" id="Phobius"/>
    </source>
</evidence>
<evidence type="ECO:0000313" key="3">
    <source>
        <dbReference type="EMBL" id="HGG02406.1"/>
    </source>
</evidence>